<name>A0A1R2CB33_9CILI</name>
<keyword evidence="8" id="KW-1185">Reference proteome</keyword>
<protein>
    <recommendedName>
        <fullName evidence="6">Arf-GAP domain-containing protein</fullName>
    </recommendedName>
</protein>
<evidence type="ECO:0000256" key="5">
    <source>
        <dbReference type="PROSITE-ProRule" id="PRU00288"/>
    </source>
</evidence>
<proteinExistence type="predicted"/>
<dbReference type="PROSITE" id="PS50115">
    <property type="entry name" value="ARFGAP"/>
    <property type="match status" value="1"/>
</dbReference>
<feature type="domain" description="Arf-GAP" evidence="6">
    <location>
        <begin position="4"/>
        <end position="117"/>
    </location>
</feature>
<dbReference type="InterPro" id="IPR051718">
    <property type="entry name" value="ARF_GTPase-activating"/>
</dbReference>
<dbReference type="InterPro" id="IPR001164">
    <property type="entry name" value="ArfGAP_dom"/>
</dbReference>
<dbReference type="OrthoDB" id="312818at2759"/>
<dbReference type="FunFam" id="1.10.220.150:FF:000009">
    <property type="entry name" value="stromal membrane-associated protein 1 isoform X1"/>
    <property type="match status" value="1"/>
</dbReference>
<comment type="caution">
    <text evidence="7">The sequence shown here is derived from an EMBL/GenBank/DDBJ whole genome shotgun (WGS) entry which is preliminary data.</text>
</comment>
<dbReference type="Pfam" id="PF01412">
    <property type="entry name" value="ArfGap"/>
    <property type="match status" value="1"/>
</dbReference>
<organism evidence="7 8">
    <name type="scientific">Stentor coeruleus</name>
    <dbReference type="NCBI Taxonomy" id="5963"/>
    <lineage>
        <taxon>Eukaryota</taxon>
        <taxon>Sar</taxon>
        <taxon>Alveolata</taxon>
        <taxon>Ciliophora</taxon>
        <taxon>Postciliodesmatophora</taxon>
        <taxon>Heterotrichea</taxon>
        <taxon>Heterotrichida</taxon>
        <taxon>Stentoridae</taxon>
        <taxon>Stentor</taxon>
    </lineage>
</organism>
<sequence length="286" mass="32099">MDYQKRLTKILMKPGNLSCADCDSKNPRWASISLGVFVCIRCCGVHRGLGTHISKMKSTTLDKWTGEMLMIFERIDNIIANKYWEARLPSTYSKPVEGSSPSVVENFIREKYDRKLWRNEGPGPASSSFNTIEVASVQNNSLLSVTQSYYKSLPKPQTFTTDLLSDPIFELKKPSSPQFISDIDIFSNISITKPIENKPPSQVPEFLSFTPLSFTPIPELNSSLNLSTKNNNEKNDKINQVMSMYSKAQNPPPTQNPTNQNITKFQPLGALAAQNFFKMSGNSLIL</sequence>
<evidence type="ECO:0000313" key="7">
    <source>
        <dbReference type="EMBL" id="OMJ86195.1"/>
    </source>
</evidence>
<dbReference type="InterPro" id="IPR038508">
    <property type="entry name" value="ArfGAP_dom_sf"/>
</dbReference>
<dbReference type="GO" id="GO:0008270">
    <property type="term" value="F:zinc ion binding"/>
    <property type="evidence" value="ECO:0007669"/>
    <property type="project" value="UniProtKB-KW"/>
</dbReference>
<gene>
    <name evidence="7" type="ORF">SteCoe_12331</name>
</gene>
<keyword evidence="4" id="KW-0862">Zinc</keyword>
<dbReference type="SMART" id="SM00105">
    <property type="entry name" value="ArfGap"/>
    <property type="match status" value="1"/>
</dbReference>
<dbReference type="SUPFAM" id="SSF57863">
    <property type="entry name" value="ArfGap/RecO-like zinc finger"/>
    <property type="match status" value="1"/>
</dbReference>
<accession>A0A1R2CB33</accession>
<evidence type="ECO:0000259" key="6">
    <source>
        <dbReference type="PROSITE" id="PS50115"/>
    </source>
</evidence>
<dbReference type="PANTHER" id="PTHR45705">
    <property type="entry name" value="FI20236P1"/>
    <property type="match status" value="1"/>
</dbReference>
<evidence type="ECO:0000256" key="1">
    <source>
        <dbReference type="ARBA" id="ARBA00022468"/>
    </source>
</evidence>
<dbReference type="InterPro" id="IPR037278">
    <property type="entry name" value="ARFGAP/RecO"/>
</dbReference>
<evidence type="ECO:0000256" key="3">
    <source>
        <dbReference type="ARBA" id="ARBA00022771"/>
    </source>
</evidence>
<reference evidence="7 8" key="1">
    <citation type="submission" date="2016-11" db="EMBL/GenBank/DDBJ databases">
        <title>The macronuclear genome of Stentor coeruleus: a giant cell with tiny introns.</title>
        <authorList>
            <person name="Slabodnick M."/>
            <person name="Ruby J.G."/>
            <person name="Reiff S.B."/>
            <person name="Swart E.C."/>
            <person name="Gosai S."/>
            <person name="Prabakaran S."/>
            <person name="Witkowska E."/>
            <person name="Larue G.E."/>
            <person name="Fisher S."/>
            <person name="Freeman R.M."/>
            <person name="Gunawardena J."/>
            <person name="Chu W."/>
            <person name="Stover N.A."/>
            <person name="Gregory B.D."/>
            <person name="Nowacki M."/>
            <person name="Derisi J."/>
            <person name="Roy S.W."/>
            <person name="Marshall W.F."/>
            <person name="Sood P."/>
        </authorList>
    </citation>
    <scope>NUCLEOTIDE SEQUENCE [LARGE SCALE GENOMIC DNA]</scope>
    <source>
        <strain evidence="7">WM001</strain>
    </source>
</reference>
<keyword evidence="3 5" id="KW-0863">Zinc-finger</keyword>
<dbReference type="Proteomes" id="UP000187209">
    <property type="component" value="Unassembled WGS sequence"/>
</dbReference>
<dbReference type="GO" id="GO:0005096">
    <property type="term" value="F:GTPase activator activity"/>
    <property type="evidence" value="ECO:0007669"/>
    <property type="project" value="UniProtKB-KW"/>
</dbReference>
<dbReference type="CDD" id="cd08204">
    <property type="entry name" value="ArfGap"/>
    <property type="match status" value="1"/>
</dbReference>
<evidence type="ECO:0000256" key="4">
    <source>
        <dbReference type="ARBA" id="ARBA00022833"/>
    </source>
</evidence>
<dbReference type="PRINTS" id="PR00405">
    <property type="entry name" value="REVINTRACTNG"/>
</dbReference>
<keyword evidence="1" id="KW-0343">GTPase activation</keyword>
<dbReference type="Gene3D" id="1.10.220.150">
    <property type="entry name" value="Arf GTPase activating protein"/>
    <property type="match status" value="1"/>
</dbReference>
<evidence type="ECO:0000313" key="8">
    <source>
        <dbReference type="Proteomes" id="UP000187209"/>
    </source>
</evidence>
<dbReference type="EMBL" id="MPUH01000213">
    <property type="protein sequence ID" value="OMJ86195.1"/>
    <property type="molecule type" value="Genomic_DNA"/>
</dbReference>
<dbReference type="PANTHER" id="PTHR45705:SF1">
    <property type="entry name" value="FI20236P1"/>
    <property type="match status" value="1"/>
</dbReference>
<dbReference type="GO" id="GO:0005737">
    <property type="term" value="C:cytoplasm"/>
    <property type="evidence" value="ECO:0007669"/>
    <property type="project" value="TreeGrafter"/>
</dbReference>
<keyword evidence="2" id="KW-0479">Metal-binding</keyword>
<dbReference type="AlphaFoldDB" id="A0A1R2CB33"/>
<evidence type="ECO:0000256" key="2">
    <source>
        <dbReference type="ARBA" id="ARBA00022723"/>
    </source>
</evidence>